<protein>
    <submittedName>
        <fullName evidence="2">Divalent-cation tolerance protein CutA</fullName>
    </submittedName>
</protein>
<sequence length="108" mass="12326">MTPYIQVVTTLPDRDSAEQLAARLVKDRLAACVQISHCTSVYRWQGVIEQGEEQVCLIKSRRDLFPALYRTIKTLHPYEVPEILASPVIDGGSEYLDWLEQELRPAPE</sequence>
<dbReference type="InterPro" id="IPR011322">
    <property type="entry name" value="N-reg_PII-like_a/b"/>
</dbReference>
<dbReference type="PANTHER" id="PTHR23419">
    <property type="entry name" value="DIVALENT CATION TOLERANCE CUTA-RELATED"/>
    <property type="match status" value="1"/>
</dbReference>
<dbReference type="AlphaFoldDB" id="A0A7T6ARN7"/>
<dbReference type="PANTHER" id="PTHR23419:SF8">
    <property type="entry name" value="FI09726P"/>
    <property type="match status" value="1"/>
</dbReference>
<dbReference type="SUPFAM" id="SSF54913">
    <property type="entry name" value="GlnB-like"/>
    <property type="match status" value="1"/>
</dbReference>
<dbReference type="GO" id="GO:0005507">
    <property type="term" value="F:copper ion binding"/>
    <property type="evidence" value="ECO:0007669"/>
    <property type="project" value="TreeGrafter"/>
</dbReference>
<dbReference type="InterPro" id="IPR015867">
    <property type="entry name" value="N-reg_PII/ATP_PRibTrfase_C"/>
</dbReference>
<proteinExistence type="inferred from homology"/>
<evidence type="ECO:0000256" key="1">
    <source>
        <dbReference type="ARBA" id="ARBA00010169"/>
    </source>
</evidence>
<dbReference type="Gene3D" id="3.30.70.120">
    <property type="match status" value="1"/>
</dbReference>
<evidence type="ECO:0000313" key="2">
    <source>
        <dbReference type="EMBL" id="QQG66996.1"/>
    </source>
</evidence>
<reference evidence="2 3" key="1">
    <citation type="submission" date="2020-05" db="EMBL/GenBank/DDBJ databases">
        <title>Complete genome of Desulfobulbus oligotrophicus.</title>
        <authorList>
            <person name="Podar M."/>
        </authorList>
    </citation>
    <scope>NUCLEOTIDE SEQUENCE [LARGE SCALE GENOMIC DNA]</scope>
    <source>
        <strain evidence="2 3">Prop6</strain>
    </source>
</reference>
<dbReference type="Proteomes" id="UP000596092">
    <property type="component" value="Chromosome"/>
</dbReference>
<comment type="similarity">
    <text evidence="1">Belongs to the CutA family.</text>
</comment>
<keyword evidence="3" id="KW-1185">Reference proteome</keyword>
<name>A0A7T6ARN7_9BACT</name>
<dbReference type="KEGG" id="dog:HP555_08770"/>
<dbReference type="InterPro" id="IPR004323">
    <property type="entry name" value="Ion_tolerance_CutA"/>
</dbReference>
<accession>A0A7T6ARN7</accession>
<dbReference type="EMBL" id="CP054140">
    <property type="protein sequence ID" value="QQG66996.1"/>
    <property type="molecule type" value="Genomic_DNA"/>
</dbReference>
<organism evidence="2 3">
    <name type="scientific">Desulfobulbus oligotrophicus</name>
    <dbReference type="NCBI Taxonomy" id="1909699"/>
    <lineage>
        <taxon>Bacteria</taxon>
        <taxon>Pseudomonadati</taxon>
        <taxon>Thermodesulfobacteriota</taxon>
        <taxon>Desulfobulbia</taxon>
        <taxon>Desulfobulbales</taxon>
        <taxon>Desulfobulbaceae</taxon>
        <taxon>Desulfobulbus</taxon>
    </lineage>
</organism>
<gene>
    <name evidence="2" type="ORF">HP555_08770</name>
</gene>
<dbReference type="Pfam" id="PF03091">
    <property type="entry name" value="CutA1"/>
    <property type="match status" value="1"/>
</dbReference>
<evidence type="ECO:0000313" key="3">
    <source>
        <dbReference type="Proteomes" id="UP000596092"/>
    </source>
</evidence>
<dbReference type="GO" id="GO:0010038">
    <property type="term" value="P:response to metal ion"/>
    <property type="evidence" value="ECO:0007669"/>
    <property type="project" value="InterPro"/>
</dbReference>